<sequence length="65" mass="7595">MFDKVIDVVDKDRLKVSITYDQVHLNYGFEFENGIWSAIAYDYFTWANKLEAINGGKIKLMENES</sequence>
<reference evidence="1 2" key="1">
    <citation type="submission" date="2022-09" db="EMBL/GenBank/DDBJ databases">
        <title>Whole genome sequencing analysis of tet(X)-positive Empedobacter falsenii YWS9-3.</title>
        <authorList>
            <person name="Chen C."/>
            <person name="Lv Y.-L."/>
        </authorList>
    </citation>
    <scope>NUCLEOTIDE SEQUENCE [LARGE SCALE GENOMIC DNA]</scope>
    <source>
        <strain evidence="1 2">YWS9-3_T</strain>
    </source>
</reference>
<dbReference type="RefSeq" id="WP_284583520.1">
    <property type="nucleotide sequence ID" value="NZ_CP106831.1"/>
</dbReference>
<proteinExistence type="predicted"/>
<gene>
    <name evidence="1" type="ORF">OBA43_00170</name>
</gene>
<name>A0ABY8V9G8_9FLAO</name>
<evidence type="ECO:0000313" key="1">
    <source>
        <dbReference type="EMBL" id="WIH97380.1"/>
    </source>
</evidence>
<evidence type="ECO:0000313" key="2">
    <source>
        <dbReference type="Proteomes" id="UP001223501"/>
    </source>
</evidence>
<protein>
    <submittedName>
        <fullName evidence="1">Uncharacterized protein</fullName>
    </submittedName>
</protein>
<accession>A0ABY8V9G8</accession>
<dbReference type="Proteomes" id="UP001223501">
    <property type="component" value="Chromosome"/>
</dbReference>
<organism evidence="1 2">
    <name type="scientific">Empedobacter falsenii</name>
    <dbReference type="NCBI Taxonomy" id="343874"/>
    <lineage>
        <taxon>Bacteria</taxon>
        <taxon>Pseudomonadati</taxon>
        <taxon>Bacteroidota</taxon>
        <taxon>Flavobacteriia</taxon>
        <taxon>Flavobacteriales</taxon>
        <taxon>Weeksellaceae</taxon>
        <taxon>Empedobacter</taxon>
    </lineage>
</organism>
<dbReference type="EMBL" id="CP106831">
    <property type="protein sequence ID" value="WIH97380.1"/>
    <property type="molecule type" value="Genomic_DNA"/>
</dbReference>
<keyword evidence="2" id="KW-1185">Reference proteome</keyword>